<accession>A0A9X2I0L6</accession>
<name>A0A9X2I0L6_9GAMM</name>
<keyword evidence="3" id="KW-1185">Reference proteome</keyword>
<reference evidence="2" key="2">
    <citation type="submission" date="2023-01" db="EMBL/GenBank/DDBJ databases">
        <title>Gilvimarinus xylanilyticus HB14 isolated from Caulerpa lentillifera aquaculture base in Hainan, China.</title>
        <authorList>
            <person name="Zhang Y.-J."/>
        </authorList>
    </citation>
    <scope>NUCLEOTIDE SEQUENCE</scope>
    <source>
        <strain evidence="2">HB14</strain>
    </source>
</reference>
<dbReference type="SUPFAM" id="SSF52266">
    <property type="entry name" value="SGNH hydrolase"/>
    <property type="match status" value="1"/>
</dbReference>
<dbReference type="PANTHER" id="PTHR30383">
    <property type="entry name" value="THIOESTERASE 1/PROTEASE 1/LYSOPHOSPHOLIPASE L1"/>
    <property type="match status" value="1"/>
</dbReference>
<dbReference type="Pfam" id="PF13472">
    <property type="entry name" value="Lipase_GDSL_2"/>
    <property type="match status" value="1"/>
</dbReference>
<dbReference type="PROSITE" id="PS01098">
    <property type="entry name" value="LIPASE_GDSL_SER"/>
    <property type="match status" value="1"/>
</dbReference>
<dbReference type="PANTHER" id="PTHR30383:SF24">
    <property type="entry name" value="THIOESTERASE 1_PROTEASE 1_LYSOPHOSPHOLIPASE L1"/>
    <property type="match status" value="1"/>
</dbReference>
<dbReference type="CDD" id="cd01822">
    <property type="entry name" value="Lysophospholipase_L1_like"/>
    <property type="match status" value="1"/>
</dbReference>
<dbReference type="InterPro" id="IPR008265">
    <property type="entry name" value="Lipase_GDSL_AS"/>
</dbReference>
<organism evidence="2 3">
    <name type="scientific">Gilvimarinus xylanilyticus</name>
    <dbReference type="NCBI Taxonomy" id="2944139"/>
    <lineage>
        <taxon>Bacteria</taxon>
        <taxon>Pseudomonadati</taxon>
        <taxon>Pseudomonadota</taxon>
        <taxon>Gammaproteobacteria</taxon>
        <taxon>Cellvibrionales</taxon>
        <taxon>Cellvibrionaceae</taxon>
        <taxon>Gilvimarinus</taxon>
    </lineage>
</organism>
<evidence type="ECO:0000259" key="1">
    <source>
        <dbReference type="Pfam" id="PF13472"/>
    </source>
</evidence>
<evidence type="ECO:0000313" key="2">
    <source>
        <dbReference type="EMBL" id="MCP8898011.1"/>
    </source>
</evidence>
<dbReference type="Gene3D" id="3.40.50.1110">
    <property type="entry name" value="SGNH hydrolase"/>
    <property type="match status" value="1"/>
</dbReference>
<dbReference type="InterPro" id="IPR013830">
    <property type="entry name" value="SGNH_hydro"/>
</dbReference>
<dbReference type="RefSeq" id="WP_253966303.1">
    <property type="nucleotide sequence ID" value="NZ_JAMFTH010000001.1"/>
</dbReference>
<proteinExistence type="predicted"/>
<reference evidence="2" key="1">
    <citation type="submission" date="2022-05" db="EMBL/GenBank/DDBJ databases">
        <authorList>
            <person name="Sun H.-N."/>
        </authorList>
    </citation>
    <scope>NUCLEOTIDE SEQUENCE</scope>
    <source>
        <strain evidence="2">HB14</strain>
    </source>
</reference>
<dbReference type="AlphaFoldDB" id="A0A9X2I0L6"/>
<protein>
    <submittedName>
        <fullName evidence="2">Arylesterase</fullName>
    </submittedName>
</protein>
<sequence>MINRFRRSILVNGCIALLWGLSTLASANTVLVMGDSLSAGYGIDLEDGWVQQLRTKLEETHPQYQVINASVSGETTTGGRARLNKLLQTHSPSIVVIELGGNDGLRGQPLNIVRENLSDMIKQSQQAEARVLLVGMQIPPNYGARYTQAFSELFAELAKEHETALVPFLLDGVALDKNLMQNDSIHPTAEAQPRILDNIWPVLEPIL</sequence>
<dbReference type="InterPro" id="IPR051532">
    <property type="entry name" value="Ester_Hydrolysis_Enzymes"/>
</dbReference>
<gene>
    <name evidence="2" type="ORF">M6D89_01715</name>
</gene>
<dbReference type="GO" id="GO:0004622">
    <property type="term" value="F:phosphatidylcholine lysophospholipase activity"/>
    <property type="evidence" value="ECO:0007669"/>
    <property type="project" value="TreeGrafter"/>
</dbReference>
<dbReference type="EMBL" id="JAMFTH010000001">
    <property type="protein sequence ID" value="MCP8898011.1"/>
    <property type="molecule type" value="Genomic_DNA"/>
</dbReference>
<dbReference type="Proteomes" id="UP001139319">
    <property type="component" value="Unassembled WGS sequence"/>
</dbReference>
<dbReference type="GO" id="GO:0006629">
    <property type="term" value="P:lipid metabolic process"/>
    <property type="evidence" value="ECO:0007669"/>
    <property type="project" value="InterPro"/>
</dbReference>
<feature type="domain" description="SGNH hydrolase-type esterase" evidence="1">
    <location>
        <begin position="32"/>
        <end position="191"/>
    </location>
</feature>
<evidence type="ECO:0000313" key="3">
    <source>
        <dbReference type="Proteomes" id="UP001139319"/>
    </source>
</evidence>
<dbReference type="InterPro" id="IPR036514">
    <property type="entry name" value="SGNH_hydro_sf"/>
</dbReference>
<comment type="caution">
    <text evidence="2">The sequence shown here is derived from an EMBL/GenBank/DDBJ whole genome shotgun (WGS) entry which is preliminary data.</text>
</comment>